<keyword evidence="2" id="KW-0964">Secreted</keyword>
<keyword evidence="6" id="KW-0472">Membrane</keyword>
<evidence type="ECO:0000313" key="8">
    <source>
        <dbReference type="Proteomes" id="UP000293036"/>
    </source>
</evidence>
<evidence type="ECO:0000313" key="7">
    <source>
        <dbReference type="EMBL" id="TBW22253.1"/>
    </source>
</evidence>
<feature type="transmembrane region" description="Helical" evidence="6">
    <location>
        <begin position="160"/>
        <end position="179"/>
    </location>
</feature>
<name>A0A4Q9V0R3_9ACTO</name>
<keyword evidence="6" id="KW-1133">Transmembrane helix</keyword>
<proteinExistence type="predicted"/>
<dbReference type="NCBIfam" id="TIGR01167">
    <property type="entry name" value="LPXTG_anchor"/>
    <property type="match status" value="1"/>
</dbReference>
<comment type="caution">
    <text evidence="7">The sequence shown here is derived from an EMBL/GenBank/DDBJ whole genome shotgun (WGS) entry which is preliminary data.</text>
</comment>
<organism evidence="7 8">
    <name type="scientific">Arcanobacterium bovis</name>
    <dbReference type="NCBI Taxonomy" id="2529275"/>
    <lineage>
        <taxon>Bacteria</taxon>
        <taxon>Bacillati</taxon>
        <taxon>Actinomycetota</taxon>
        <taxon>Actinomycetes</taxon>
        <taxon>Actinomycetales</taxon>
        <taxon>Actinomycetaceae</taxon>
        <taxon>Arcanobacterium</taxon>
    </lineage>
</organism>
<keyword evidence="8" id="KW-1185">Reference proteome</keyword>
<protein>
    <submittedName>
        <fullName evidence="7">LPXTG cell wall anchor domain-containing protein</fullName>
    </submittedName>
</protein>
<comment type="subcellular location">
    <subcellularLocation>
        <location evidence="1">Secreted</location>
    </subcellularLocation>
</comment>
<gene>
    <name evidence="7" type="ORF">EZJ44_05390</name>
</gene>
<keyword evidence="4" id="KW-0106">Calcium</keyword>
<evidence type="ECO:0000256" key="3">
    <source>
        <dbReference type="ARBA" id="ARBA00022729"/>
    </source>
</evidence>
<feature type="compositionally biased region" description="Acidic residues" evidence="5">
    <location>
        <begin position="1"/>
        <end position="10"/>
    </location>
</feature>
<keyword evidence="6" id="KW-0812">Transmembrane</keyword>
<dbReference type="EMBL" id="SJDT01000003">
    <property type="protein sequence ID" value="TBW22253.1"/>
    <property type="molecule type" value="Genomic_DNA"/>
</dbReference>
<keyword evidence="3" id="KW-0732">Signal</keyword>
<dbReference type="RefSeq" id="WP_131281029.1">
    <property type="nucleotide sequence ID" value="NZ_SJDT01000003.1"/>
</dbReference>
<evidence type="ECO:0000256" key="6">
    <source>
        <dbReference type="SAM" id="Phobius"/>
    </source>
</evidence>
<dbReference type="AlphaFoldDB" id="A0A4Q9V0R3"/>
<evidence type="ECO:0000256" key="1">
    <source>
        <dbReference type="ARBA" id="ARBA00004613"/>
    </source>
</evidence>
<sequence length="184" mass="18562">TDGDGVSDGDEITHGTDPNKADTDGDGVSDGDEITEGTDPLDSRSFPYLLRLDKSRVHRGEQVTASLSGFKAGEVVSLELHSSVIGLVQNVTVDAKGMATVTFTVPASAELGVHHVMAVDAGGYLVQQQGQLEVIADSIALGDASAGGAGGLAKTGSASLSLGILAMMASLAGASVLVARRKNA</sequence>
<feature type="compositionally biased region" description="Acidic residues" evidence="5">
    <location>
        <begin position="24"/>
        <end position="36"/>
    </location>
</feature>
<evidence type="ECO:0000256" key="2">
    <source>
        <dbReference type="ARBA" id="ARBA00022525"/>
    </source>
</evidence>
<dbReference type="OrthoDB" id="4428212at2"/>
<feature type="non-terminal residue" evidence="7">
    <location>
        <position position="1"/>
    </location>
</feature>
<accession>A0A4Q9V0R3</accession>
<evidence type="ECO:0000256" key="5">
    <source>
        <dbReference type="SAM" id="MobiDB-lite"/>
    </source>
</evidence>
<reference evidence="7 8" key="1">
    <citation type="submission" date="2019-02" db="EMBL/GenBank/DDBJ databases">
        <title>Arcanobacterium bovis sp. nov., isolated from the milk of a cow with mastitis.</title>
        <authorList>
            <person name="Sammra O."/>
            <person name="Foster G."/>
            <person name="Hassan A."/>
            <person name="Alssahen M."/>
            <person name="Laemmler C."/>
            <person name="Borowiak M."/>
            <person name="Malorny B."/>
            <person name="Abdulmawjood A."/>
        </authorList>
    </citation>
    <scope>NUCLEOTIDE SEQUENCE [LARGE SCALE GENOMIC DNA]</scope>
    <source>
        <strain evidence="7 8">C605018/01/1</strain>
    </source>
</reference>
<dbReference type="Proteomes" id="UP000293036">
    <property type="component" value="Unassembled WGS sequence"/>
</dbReference>
<dbReference type="InterPro" id="IPR059100">
    <property type="entry name" value="TSP3_bac"/>
</dbReference>
<evidence type="ECO:0000256" key="4">
    <source>
        <dbReference type="ARBA" id="ARBA00022837"/>
    </source>
</evidence>
<feature type="region of interest" description="Disordered" evidence="5">
    <location>
        <begin position="1"/>
        <end position="42"/>
    </location>
</feature>
<dbReference type="Pfam" id="PF18884">
    <property type="entry name" value="TSP3_bac"/>
    <property type="match status" value="2"/>
</dbReference>
<feature type="compositionally biased region" description="Basic and acidic residues" evidence="5">
    <location>
        <begin position="11"/>
        <end position="23"/>
    </location>
</feature>